<sequence length="30" mass="3525">MPGSSYWSRKHFKPAIDFFCGGFDFYPKHA</sequence>
<dbReference type="EMBL" id="CM001368">
    <property type="protein sequence ID" value="EHJ48334.1"/>
    <property type="molecule type" value="Genomic_DNA"/>
</dbReference>
<dbReference type="HOGENOM" id="CLU_3403190_0_0_7"/>
<protein>
    <submittedName>
        <fullName evidence="1">Uncharacterized protein</fullName>
    </submittedName>
</protein>
<proteinExistence type="predicted"/>
<reference evidence="2" key="1">
    <citation type="journal article" date="2015" name="Genome Announc.">
        <title>High-Quality Draft Genome Sequence of Desulfovibrio carbinoliphilus FW-101-2B, an Organic Acid-Oxidizing Sulfate-Reducing Bacterium Isolated from Uranium(VI)-Contaminated Groundwater.</title>
        <authorList>
            <person name="Ramsay B.D."/>
            <person name="Hwang C."/>
            <person name="Woo H.L."/>
            <person name="Carroll S.L."/>
            <person name="Lucas S."/>
            <person name="Han J."/>
            <person name="Lapidus A.L."/>
            <person name="Cheng J.F."/>
            <person name="Goodwin L.A."/>
            <person name="Pitluck S."/>
            <person name="Peters L."/>
            <person name="Chertkov O."/>
            <person name="Held B."/>
            <person name="Detter J.C."/>
            <person name="Han C.S."/>
            <person name="Tapia R."/>
            <person name="Land M.L."/>
            <person name="Hauser L.J."/>
            <person name="Kyrpides N.C."/>
            <person name="Ivanova N.N."/>
            <person name="Mikhailova N."/>
            <person name="Pagani I."/>
            <person name="Woyke T."/>
            <person name="Arkin A.P."/>
            <person name="Dehal P."/>
            <person name="Chivian D."/>
            <person name="Criddle C.S."/>
            <person name="Wu W."/>
            <person name="Chakraborty R."/>
            <person name="Hazen T.C."/>
            <person name="Fields M.W."/>
        </authorList>
    </citation>
    <scope>NUCLEOTIDE SEQUENCE [LARGE SCALE GENOMIC DNA]</scope>
    <source>
        <strain evidence="2">FW-101-2B</strain>
    </source>
</reference>
<dbReference type="Proteomes" id="UP000004662">
    <property type="component" value="Chromosome"/>
</dbReference>
<evidence type="ECO:0000313" key="1">
    <source>
        <dbReference type="EMBL" id="EHJ48334.1"/>
    </source>
</evidence>
<evidence type="ECO:0000313" key="2">
    <source>
        <dbReference type="Proteomes" id="UP000004662"/>
    </source>
</evidence>
<name>G7QAZ3_9BACT</name>
<dbReference type="AlphaFoldDB" id="G7QAZ3"/>
<gene>
    <name evidence="1" type="ORF">DFW101_2330</name>
</gene>
<accession>G7QAZ3</accession>
<keyword evidence="2" id="KW-1185">Reference proteome</keyword>
<organism evidence="1 2">
    <name type="scientific">Solidesulfovibrio carbinoliphilus subsp. oakridgensis</name>
    <dbReference type="NCBI Taxonomy" id="694327"/>
    <lineage>
        <taxon>Bacteria</taxon>
        <taxon>Pseudomonadati</taxon>
        <taxon>Thermodesulfobacteriota</taxon>
        <taxon>Desulfovibrionia</taxon>
        <taxon>Desulfovibrionales</taxon>
        <taxon>Desulfovibrionaceae</taxon>
        <taxon>Solidesulfovibrio</taxon>
    </lineage>
</organism>